<evidence type="ECO:0000256" key="4">
    <source>
        <dbReference type="ARBA" id="ARBA00022701"/>
    </source>
</evidence>
<keyword evidence="8 10" id="KW-0505">Motor protein</keyword>
<dbReference type="InterPro" id="IPR027417">
    <property type="entry name" value="P-loop_NTPase"/>
</dbReference>
<feature type="region of interest" description="Disordered" evidence="12">
    <location>
        <begin position="591"/>
        <end position="630"/>
    </location>
</feature>
<dbReference type="OrthoDB" id="2403182at2759"/>
<dbReference type="GO" id="GO:0005634">
    <property type="term" value="C:nucleus"/>
    <property type="evidence" value="ECO:0007669"/>
    <property type="project" value="TreeGrafter"/>
</dbReference>
<dbReference type="InterPro" id="IPR001752">
    <property type="entry name" value="Kinesin_motor_dom"/>
</dbReference>
<keyword evidence="9" id="KW-0206">Cytoskeleton</keyword>
<dbReference type="GO" id="GO:0072686">
    <property type="term" value="C:mitotic spindle"/>
    <property type="evidence" value="ECO:0007669"/>
    <property type="project" value="TreeGrafter"/>
</dbReference>
<evidence type="ECO:0000256" key="3">
    <source>
        <dbReference type="ARBA" id="ARBA00022553"/>
    </source>
</evidence>
<dbReference type="GO" id="GO:0051231">
    <property type="term" value="P:spindle elongation"/>
    <property type="evidence" value="ECO:0007669"/>
    <property type="project" value="TreeGrafter"/>
</dbReference>
<feature type="region of interest" description="Disordered" evidence="12">
    <location>
        <begin position="870"/>
        <end position="896"/>
    </location>
</feature>
<feature type="region of interest" description="Disordered" evidence="12">
    <location>
        <begin position="1252"/>
        <end position="1271"/>
    </location>
</feature>
<feature type="region of interest" description="Disordered" evidence="12">
    <location>
        <begin position="792"/>
        <end position="815"/>
    </location>
</feature>
<feature type="compositionally biased region" description="Acidic residues" evidence="12">
    <location>
        <begin position="1321"/>
        <end position="1333"/>
    </location>
</feature>
<name>A0A8J4X3F7_9TREM</name>
<evidence type="ECO:0000256" key="5">
    <source>
        <dbReference type="ARBA" id="ARBA00022741"/>
    </source>
</evidence>
<evidence type="ECO:0000256" key="9">
    <source>
        <dbReference type="ARBA" id="ARBA00023212"/>
    </source>
</evidence>
<dbReference type="GO" id="GO:0008017">
    <property type="term" value="F:microtubule binding"/>
    <property type="evidence" value="ECO:0007669"/>
    <property type="project" value="InterPro"/>
</dbReference>
<dbReference type="InterPro" id="IPR019821">
    <property type="entry name" value="Kinesin_motor_CS"/>
</dbReference>
<feature type="binding site" evidence="10">
    <location>
        <begin position="175"/>
        <end position="182"/>
    </location>
    <ligand>
        <name>ATP</name>
        <dbReference type="ChEBI" id="CHEBI:30616"/>
    </ligand>
</feature>
<dbReference type="GO" id="GO:0008574">
    <property type="term" value="F:plus-end-directed microtubule motor activity"/>
    <property type="evidence" value="ECO:0007669"/>
    <property type="project" value="TreeGrafter"/>
</dbReference>
<evidence type="ECO:0000256" key="1">
    <source>
        <dbReference type="ARBA" id="ARBA00004186"/>
    </source>
</evidence>
<dbReference type="PROSITE" id="PS00411">
    <property type="entry name" value="KINESIN_MOTOR_1"/>
    <property type="match status" value="1"/>
</dbReference>
<evidence type="ECO:0000256" key="10">
    <source>
        <dbReference type="PROSITE-ProRule" id="PRU00283"/>
    </source>
</evidence>
<dbReference type="Pfam" id="PF00225">
    <property type="entry name" value="Kinesin"/>
    <property type="match status" value="1"/>
</dbReference>
<proteinExistence type="inferred from homology"/>
<feature type="compositionally biased region" description="Low complexity" evidence="12">
    <location>
        <begin position="641"/>
        <end position="650"/>
    </location>
</feature>
<evidence type="ECO:0000256" key="12">
    <source>
        <dbReference type="SAM" id="MobiDB-lite"/>
    </source>
</evidence>
<feature type="compositionally biased region" description="Low complexity" evidence="12">
    <location>
        <begin position="591"/>
        <end position="603"/>
    </location>
</feature>
<feature type="compositionally biased region" description="Polar residues" evidence="12">
    <location>
        <begin position="614"/>
        <end position="630"/>
    </location>
</feature>
<comment type="similarity">
    <text evidence="10">Belongs to the TRAFAC class myosin-kinesin ATPase superfamily. Kinesin family.</text>
</comment>
<feature type="region of interest" description="Disordered" evidence="12">
    <location>
        <begin position="739"/>
        <end position="775"/>
    </location>
</feature>
<organism evidence="14 15">
    <name type="scientific">Paragonimus heterotremus</name>
    <dbReference type="NCBI Taxonomy" id="100268"/>
    <lineage>
        <taxon>Eukaryota</taxon>
        <taxon>Metazoa</taxon>
        <taxon>Spiralia</taxon>
        <taxon>Lophotrochozoa</taxon>
        <taxon>Platyhelminthes</taxon>
        <taxon>Trematoda</taxon>
        <taxon>Digenea</taxon>
        <taxon>Plagiorchiida</taxon>
        <taxon>Troglotremata</taxon>
        <taxon>Troglotrematidae</taxon>
        <taxon>Paragonimus</taxon>
    </lineage>
</organism>
<dbReference type="SMART" id="SM00129">
    <property type="entry name" value="KISc"/>
    <property type="match status" value="1"/>
</dbReference>
<feature type="coiled-coil region" evidence="11">
    <location>
        <begin position="1060"/>
        <end position="1115"/>
    </location>
</feature>
<feature type="domain" description="Kinesin motor" evidence="13">
    <location>
        <begin position="83"/>
        <end position="545"/>
    </location>
</feature>
<evidence type="ECO:0000259" key="13">
    <source>
        <dbReference type="PROSITE" id="PS50067"/>
    </source>
</evidence>
<dbReference type="GO" id="GO:0005524">
    <property type="term" value="F:ATP binding"/>
    <property type="evidence" value="ECO:0007669"/>
    <property type="project" value="UniProtKB-UniRule"/>
</dbReference>
<evidence type="ECO:0000256" key="2">
    <source>
        <dbReference type="ARBA" id="ARBA00022490"/>
    </source>
</evidence>
<keyword evidence="7 11" id="KW-0175">Coiled coil</keyword>
<dbReference type="GO" id="GO:0005876">
    <property type="term" value="C:spindle microtubule"/>
    <property type="evidence" value="ECO:0007669"/>
    <property type="project" value="TreeGrafter"/>
</dbReference>
<feature type="region of interest" description="Disordered" evidence="12">
    <location>
        <begin position="1433"/>
        <end position="1453"/>
    </location>
</feature>
<dbReference type="PRINTS" id="PR00380">
    <property type="entry name" value="KINESINHEAVY"/>
</dbReference>
<feature type="compositionally biased region" description="Acidic residues" evidence="12">
    <location>
        <begin position="761"/>
        <end position="775"/>
    </location>
</feature>
<dbReference type="GO" id="GO:0007018">
    <property type="term" value="P:microtubule-based movement"/>
    <property type="evidence" value="ECO:0007669"/>
    <property type="project" value="InterPro"/>
</dbReference>
<sequence>MAPDRLKTRACVIINRLINTSIVPRDSKFWEMAADERMSLLSFICPRMLSFGTIDGFRISSVNRNLLSDFEECDTNIVPGNELMKVYLRLRPFKPLPSEVNLKPALKCDNKYMVTACPPDCKKFSVRESRKAKHTFTFSHVFESSATQSSLFSVVAIDQIRGFLEGLNGLIFAYGTTGSGKTYTMQGSLDDVGMVPRALCMLFRTVKNTMNPLLIPKDFSDVATLTPVEVEKLLKDKMALLKLSSNLPEDVLNVGAGDCQMTSTTRIFPNSTPYIGMESGDSRGQPNYISDLRFNFWISFAEIYNELVYDLLDPAQCTTASQVANSCRANAGITVQKNIFSTNAAQSSNVFEPSTHRLRKRPLELRTDKNGNVFIKGLHTFPINSPEEALRLILVGRQCQQVAATRLNQSSSRSHSILTIKAVRVVDKENPKFARISSLTFCDLAGSERSEKAATGGQANRLREAGNINTSLLTLGRCIECLRYNQIHPDNPKLVPYRDSKLTRLFQGFFTGRGKACMVVNASAHPELFDETLHALRFSALATRIIIQPNAIVDTTIAQESNTADETIRRKAYVPRQAPSTVRKVNTEPVTVTPPTVVPNRNRVATETREESPWPNNVSKEPTLSLEDQNTDVTSTVLERSVSSHSISHSPRTPTNTDGSELILEDYSKEELIYMVKELSEQLFESKGELVEQEARLRHEMCDAMNRQLVEFERLYEESWNAQEKLLVEQSNRRLEHYAQQADERGVRVTHARKRRRQDDTESSSDDETSIDDSIQFDDELSECRLRVAQMGTGKTDLNGSTVAGKPYADKPQNEAQLLESRERIKELEEELADQRDLIENLSRDRDHLRVEINRLEFASAQLQRQLEAERTNSAKKASQNSSSQTDLLMRDMNGDLGQGFADQSISKSAIQHSLFEDSEIIVHLPKSKDPTSVLKGGRKFFDSSVSPEQAQRLLPMSSSWCDSDKAPATVVRMPAKPAVDRGGFGEHTEINEKTAGLREENQVLLARLAQMKTCVQKTIQQKHDAELELNRLHAASVLDESRNVRMSEGLQSFLENESRLQQMETMEQLQQQVYELEEQFASKHDSLVRLEMAYERLQNEKEELTQRLLSQVDKIARLGHEITDLQANHQIELRTLQAKEQQARELALANFRAEFESRLLEEQSRVASLQNRAPDQDVAVQVDPIETLLDTSVQTIAQEQLKFADVSLQVSLCTLSVGLQTEQPTPKAPYLGSPILPVRSSADVDGHFKKPACRKTSANNMDTDTTLDQTTTATRALRSGTQRSLRLKHQGPRKTKPRNKDFYSFKLPSPVSLQPFTSDSESDTETVSTEDDKENRGHANPNSKETTDDEDAKSCSSEPVRQTKKQIAPARRARSGSRSIVTDKSEQSLPTRPRFTRSVAATRRLPPLAESTHLMPDSFFQDELDAALDHVDAEEDRRQLRPQVRQKLRRRR</sequence>
<protein>
    <recommendedName>
        <fullName evidence="13">Kinesin motor domain-containing protein</fullName>
    </recommendedName>
</protein>
<evidence type="ECO:0000313" key="14">
    <source>
        <dbReference type="EMBL" id="KAF5405757.1"/>
    </source>
</evidence>
<evidence type="ECO:0000256" key="11">
    <source>
        <dbReference type="SAM" id="Coils"/>
    </source>
</evidence>
<dbReference type="PANTHER" id="PTHR47970:SF29">
    <property type="entry name" value="KINESIN FAMILY MEMBER 20B"/>
    <property type="match status" value="1"/>
</dbReference>
<evidence type="ECO:0000256" key="6">
    <source>
        <dbReference type="ARBA" id="ARBA00022840"/>
    </source>
</evidence>
<keyword evidence="15" id="KW-1185">Reference proteome</keyword>
<dbReference type="GO" id="GO:0090307">
    <property type="term" value="P:mitotic spindle assembly"/>
    <property type="evidence" value="ECO:0007669"/>
    <property type="project" value="TreeGrafter"/>
</dbReference>
<dbReference type="PANTHER" id="PTHR47970">
    <property type="entry name" value="KINESIN-LIKE PROTEIN KIF11"/>
    <property type="match status" value="1"/>
</dbReference>
<feature type="compositionally biased region" description="Basic residues" evidence="12">
    <location>
        <begin position="1286"/>
        <end position="1298"/>
    </location>
</feature>
<comment type="caution">
    <text evidence="14">The sequence shown here is derived from an EMBL/GenBank/DDBJ whole genome shotgun (WGS) entry which is preliminary data.</text>
</comment>
<accession>A0A8J4X3F7</accession>
<keyword evidence="3" id="KW-0597">Phosphoprotein</keyword>
<dbReference type="Gene3D" id="3.40.850.10">
    <property type="entry name" value="Kinesin motor domain"/>
    <property type="match status" value="1"/>
</dbReference>
<keyword evidence="2" id="KW-0963">Cytoplasm</keyword>
<dbReference type="InterPro" id="IPR047149">
    <property type="entry name" value="KIF11-like"/>
</dbReference>
<evidence type="ECO:0000256" key="7">
    <source>
        <dbReference type="ARBA" id="ARBA00023054"/>
    </source>
</evidence>
<dbReference type="InterPro" id="IPR036961">
    <property type="entry name" value="Kinesin_motor_dom_sf"/>
</dbReference>
<feature type="region of interest" description="Disordered" evidence="12">
    <location>
        <begin position="1277"/>
        <end position="1414"/>
    </location>
</feature>
<keyword evidence="5 10" id="KW-0547">Nucleotide-binding</keyword>
<gene>
    <name evidence="14" type="ORF">PHET_00771</name>
</gene>
<evidence type="ECO:0000313" key="15">
    <source>
        <dbReference type="Proteomes" id="UP000748531"/>
    </source>
</evidence>
<reference evidence="14" key="1">
    <citation type="submission" date="2019-05" db="EMBL/GenBank/DDBJ databases">
        <title>Annotation for the trematode Paragonimus heterotremus.</title>
        <authorList>
            <person name="Choi Y.-J."/>
        </authorList>
    </citation>
    <scope>NUCLEOTIDE SEQUENCE</scope>
    <source>
        <strain evidence="14">LC</strain>
    </source>
</reference>
<dbReference type="Proteomes" id="UP000748531">
    <property type="component" value="Unassembled WGS sequence"/>
</dbReference>
<feature type="compositionally biased region" description="Low complexity" evidence="12">
    <location>
        <begin position="875"/>
        <end position="886"/>
    </location>
</feature>
<dbReference type="EMBL" id="LUCH01000220">
    <property type="protein sequence ID" value="KAF5405757.1"/>
    <property type="molecule type" value="Genomic_DNA"/>
</dbReference>
<dbReference type="PROSITE" id="PS50067">
    <property type="entry name" value="KINESIN_MOTOR_2"/>
    <property type="match status" value="1"/>
</dbReference>
<dbReference type="SUPFAM" id="SSF52540">
    <property type="entry name" value="P-loop containing nucleoside triphosphate hydrolases"/>
    <property type="match status" value="1"/>
</dbReference>
<feature type="region of interest" description="Disordered" evidence="12">
    <location>
        <begin position="641"/>
        <end position="660"/>
    </location>
</feature>
<comment type="subcellular location">
    <subcellularLocation>
        <location evidence="1">Cytoplasm</location>
        <location evidence="1">Cytoskeleton</location>
        <location evidence="1">Spindle</location>
    </subcellularLocation>
</comment>
<keyword evidence="4" id="KW-0493">Microtubule</keyword>
<evidence type="ECO:0000256" key="8">
    <source>
        <dbReference type="ARBA" id="ARBA00023175"/>
    </source>
</evidence>
<keyword evidence="6 10" id="KW-0067">ATP-binding</keyword>